<dbReference type="Pfam" id="PF09848">
    <property type="entry name" value="SLFN-g3_helicase"/>
    <property type="match status" value="1"/>
</dbReference>
<dbReference type="EMBL" id="AHEU01000041">
    <property type="protein sequence ID" value="EJR27151.1"/>
    <property type="molecule type" value="Genomic_DNA"/>
</dbReference>
<feature type="domain" description="Schlafen group 3-like DNA/RNA helicase" evidence="1">
    <location>
        <begin position="3"/>
        <end position="127"/>
    </location>
</feature>
<organism evidence="2 3">
    <name type="scientific">Bacillus cereus VD048</name>
    <dbReference type="NCBI Taxonomy" id="1053226"/>
    <lineage>
        <taxon>Bacteria</taxon>
        <taxon>Bacillati</taxon>
        <taxon>Bacillota</taxon>
        <taxon>Bacilli</taxon>
        <taxon>Bacillales</taxon>
        <taxon>Bacillaceae</taxon>
        <taxon>Bacillus</taxon>
        <taxon>Bacillus cereus group</taxon>
    </lineage>
</organism>
<dbReference type="PATRIC" id="fig|1053226.3.peg.5079"/>
<dbReference type="AlphaFoldDB" id="J8HPS5"/>
<comment type="caution">
    <text evidence="2">The sequence shown here is derived from an EMBL/GenBank/DDBJ whole genome shotgun (WGS) entry which is preliminary data.</text>
</comment>
<dbReference type="HOGENOM" id="CLU_1944354_0_0_9"/>
<name>J8HPS5_BACCE</name>
<accession>J8HPS5</accession>
<evidence type="ECO:0000259" key="1">
    <source>
        <dbReference type="Pfam" id="PF09848"/>
    </source>
</evidence>
<protein>
    <recommendedName>
        <fullName evidence="1">Schlafen group 3-like DNA/RNA helicase domain-containing protein</fullName>
    </recommendedName>
</protein>
<dbReference type="InterPro" id="IPR018647">
    <property type="entry name" value="SLFN_3-like_DNA/RNA_helicase"/>
</dbReference>
<sequence>MIPKEQIIIFDEAQRAWDTKKVDPSLTKRNRKAQNLSEPDIIMNITTNNKPWSVTIGLIGDGQEIYSGEEGGLALWNHAIAGKNVTVHSKHPNSLFTNAAHYRTHSQLHLNSSFRAHAALQNYEIINTL</sequence>
<gene>
    <name evidence="2" type="ORF">IIG_04976</name>
</gene>
<reference evidence="2 3" key="1">
    <citation type="submission" date="2012-04" db="EMBL/GenBank/DDBJ databases">
        <title>The Genome Sequence of Bacillus cereus VD048.</title>
        <authorList>
            <consortium name="The Broad Institute Genome Sequencing Platform"/>
            <consortium name="The Broad Institute Genome Sequencing Center for Infectious Disease"/>
            <person name="Feldgarden M."/>
            <person name="Van der Auwera G.A."/>
            <person name="Mahillon J."/>
            <person name="Duprez V."/>
            <person name="Timmery S."/>
            <person name="Mattelet C."/>
            <person name="Dierick K."/>
            <person name="Sun M."/>
            <person name="Yu Z."/>
            <person name="Zhu L."/>
            <person name="Hu X."/>
            <person name="Shank E.B."/>
            <person name="Swiecicka I."/>
            <person name="Hansen B.M."/>
            <person name="Andrup L."/>
            <person name="Young S.K."/>
            <person name="Zeng Q."/>
            <person name="Gargeya S."/>
            <person name="Fitzgerald M."/>
            <person name="Haas B."/>
            <person name="Abouelleil A."/>
            <person name="Alvarado L."/>
            <person name="Arachchi H.M."/>
            <person name="Berlin A."/>
            <person name="Chapman S.B."/>
            <person name="Goldberg J."/>
            <person name="Griggs A."/>
            <person name="Gujja S."/>
            <person name="Hansen M."/>
            <person name="Howarth C."/>
            <person name="Imamovic A."/>
            <person name="Larimer J."/>
            <person name="McCowen C."/>
            <person name="Montmayeur A."/>
            <person name="Murphy C."/>
            <person name="Neiman D."/>
            <person name="Pearson M."/>
            <person name="Priest M."/>
            <person name="Roberts A."/>
            <person name="Saif S."/>
            <person name="Shea T."/>
            <person name="Sisk P."/>
            <person name="Sykes S."/>
            <person name="Wortman J."/>
            <person name="Nusbaum C."/>
            <person name="Birren B."/>
        </authorList>
    </citation>
    <scope>NUCLEOTIDE SEQUENCE [LARGE SCALE GENOMIC DNA]</scope>
    <source>
        <strain evidence="2 3">VD048</strain>
    </source>
</reference>
<evidence type="ECO:0000313" key="3">
    <source>
        <dbReference type="Proteomes" id="UP000006960"/>
    </source>
</evidence>
<proteinExistence type="predicted"/>
<dbReference type="Proteomes" id="UP000006960">
    <property type="component" value="Unassembled WGS sequence"/>
</dbReference>
<evidence type="ECO:0000313" key="2">
    <source>
        <dbReference type="EMBL" id="EJR27151.1"/>
    </source>
</evidence>